<evidence type="ECO:0000313" key="1">
    <source>
        <dbReference type="EMBL" id="MPC82136.1"/>
    </source>
</evidence>
<comment type="caution">
    <text evidence="1">The sequence shown here is derived from an EMBL/GenBank/DDBJ whole genome shotgun (WGS) entry which is preliminary data.</text>
</comment>
<reference evidence="1 2" key="1">
    <citation type="submission" date="2019-05" db="EMBL/GenBank/DDBJ databases">
        <title>Another draft genome of Portunus trituberculatus and its Hox gene families provides insights of decapod evolution.</title>
        <authorList>
            <person name="Jeong J.-H."/>
            <person name="Song I."/>
            <person name="Kim S."/>
            <person name="Choi T."/>
            <person name="Kim D."/>
            <person name="Ryu S."/>
            <person name="Kim W."/>
        </authorList>
    </citation>
    <scope>NUCLEOTIDE SEQUENCE [LARGE SCALE GENOMIC DNA]</scope>
    <source>
        <tissue evidence="1">Muscle</tissue>
    </source>
</reference>
<dbReference type="EMBL" id="VSRR010058949">
    <property type="protein sequence ID" value="MPC82136.1"/>
    <property type="molecule type" value="Genomic_DNA"/>
</dbReference>
<keyword evidence="2" id="KW-1185">Reference proteome</keyword>
<dbReference type="Proteomes" id="UP000324222">
    <property type="component" value="Unassembled WGS sequence"/>
</dbReference>
<proteinExistence type="predicted"/>
<organism evidence="1 2">
    <name type="scientific">Portunus trituberculatus</name>
    <name type="common">Swimming crab</name>
    <name type="synonym">Neptunus trituberculatus</name>
    <dbReference type="NCBI Taxonomy" id="210409"/>
    <lineage>
        <taxon>Eukaryota</taxon>
        <taxon>Metazoa</taxon>
        <taxon>Ecdysozoa</taxon>
        <taxon>Arthropoda</taxon>
        <taxon>Crustacea</taxon>
        <taxon>Multicrustacea</taxon>
        <taxon>Malacostraca</taxon>
        <taxon>Eumalacostraca</taxon>
        <taxon>Eucarida</taxon>
        <taxon>Decapoda</taxon>
        <taxon>Pleocyemata</taxon>
        <taxon>Brachyura</taxon>
        <taxon>Eubrachyura</taxon>
        <taxon>Portunoidea</taxon>
        <taxon>Portunidae</taxon>
        <taxon>Portuninae</taxon>
        <taxon>Portunus</taxon>
    </lineage>
</organism>
<accession>A0A5B7IJX5</accession>
<evidence type="ECO:0000313" key="2">
    <source>
        <dbReference type="Proteomes" id="UP000324222"/>
    </source>
</evidence>
<dbReference type="AlphaFoldDB" id="A0A5B7IJX5"/>
<name>A0A5B7IJX5_PORTR</name>
<gene>
    <name evidence="1" type="ORF">E2C01_076782</name>
</gene>
<sequence>MKHFADVLARGNLILLTRDFFLAFSDCLLCNLVTLNEELFWRLELLDFLARLVQVSECILTQARMQDWAKYPNSKLSDSNTILWTKIESINYAA</sequence>
<protein>
    <submittedName>
        <fullName evidence="1">Uncharacterized protein</fullName>
    </submittedName>
</protein>